<organism evidence="6 7">
    <name type="scientific">Thiobaca trueperi</name>
    <dbReference type="NCBI Taxonomy" id="127458"/>
    <lineage>
        <taxon>Bacteria</taxon>
        <taxon>Pseudomonadati</taxon>
        <taxon>Pseudomonadota</taxon>
        <taxon>Gammaproteobacteria</taxon>
        <taxon>Chromatiales</taxon>
        <taxon>Chromatiaceae</taxon>
        <taxon>Thiobaca</taxon>
    </lineage>
</organism>
<evidence type="ECO:0000256" key="4">
    <source>
        <dbReference type="ARBA" id="ARBA00023136"/>
    </source>
</evidence>
<sequence length="131" mass="14799">MSRFQSTAKTYIRPMSGWWLKNPYFIRYMIREGSAVFLTLYALVLLAGLACLAWSPEAYAAWRGLLDTPLSLGFHVIALLLVAYHSLTWFQVMPKTAPKLPFDPRLIVRGGLAASAGLSLLILVLLWWVTR</sequence>
<protein>
    <submittedName>
        <fullName evidence="6">Fumarate reductase subunit C</fullName>
    </submittedName>
</protein>
<keyword evidence="7" id="KW-1185">Reference proteome</keyword>
<feature type="transmembrane region" description="Helical" evidence="5">
    <location>
        <begin position="70"/>
        <end position="90"/>
    </location>
</feature>
<dbReference type="AlphaFoldDB" id="A0A4R3N633"/>
<dbReference type="Pfam" id="PF02300">
    <property type="entry name" value="Fumarate_red_C"/>
    <property type="match status" value="1"/>
</dbReference>
<dbReference type="OrthoDB" id="8909678at2"/>
<evidence type="ECO:0000256" key="2">
    <source>
        <dbReference type="ARBA" id="ARBA00022692"/>
    </source>
</evidence>
<dbReference type="InterPro" id="IPR034804">
    <property type="entry name" value="SQR/QFR_C/D"/>
</dbReference>
<evidence type="ECO:0000256" key="3">
    <source>
        <dbReference type="ARBA" id="ARBA00022989"/>
    </source>
</evidence>
<dbReference type="Gene3D" id="1.20.1300.10">
    <property type="entry name" value="Fumarate reductase/succinate dehydrogenase, transmembrane subunit"/>
    <property type="match status" value="1"/>
</dbReference>
<dbReference type="GO" id="GO:0016020">
    <property type="term" value="C:membrane"/>
    <property type="evidence" value="ECO:0007669"/>
    <property type="project" value="InterPro"/>
</dbReference>
<comment type="caution">
    <text evidence="6">The sequence shown here is derived from an EMBL/GenBank/DDBJ whole genome shotgun (WGS) entry which is preliminary data.</text>
</comment>
<evidence type="ECO:0000313" key="6">
    <source>
        <dbReference type="EMBL" id="TCT23801.1"/>
    </source>
</evidence>
<keyword evidence="3 5" id="KW-1133">Transmembrane helix</keyword>
<proteinExistence type="predicted"/>
<evidence type="ECO:0000313" key="7">
    <source>
        <dbReference type="Proteomes" id="UP000295717"/>
    </source>
</evidence>
<evidence type="ECO:0000256" key="1">
    <source>
        <dbReference type="ARBA" id="ARBA00022475"/>
    </source>
</evidence>
<reference evidence="6 7" key="1">
    <citation type="submission" date="2019-03" db="EMBL/GenBank/DDBJ databases">
        <title>Genomic Encyclopedia of Type Strains, Phase IV (KMG-IV): sequencing the most valuable type-strain genomes for metagenomic binning, comparative biology and taxonomic classification.</title>
        <authorList>
            <person name="Goeker M."/>
        </authorList>
    </citation>
    <scope>NUCLEOTIDE SEQUENCE [LARGE SCALE GENOMIC DNA]</scope>
    <source>
        <strain evidence="6 7">DSM 13587</strain>
    </source>
</reference>
<feature type="transmembrane region" description="Helical" evidence="5">
    <location>
        <begin position="111"/>
        <end position="129"/>
    </location>
</feature>
<dbReference type="RefSeq" id="WP_132974905.1">
    <property type="nucleotide sequence ID" value="NZ_SMAO01000001.1"/>
</dbReference>
<name>A0A4R3N633_9GAMM</name>
<keyword evidence="1" id="KW-1003">Cell membrane</keyword>
<keyword evidence="2 5" id="KW-0812">Transmembrane</keyword>
<accession>A0A4R3N633</accession>
<dbReference type="Proteomes" id="UP000295717">
    <property type="component" value="Unassembled WGS sequence"/>
</dbReference>
<dbReference type="SUPFAM" id="SSF81343">
    <property type="entry name" value="Fumarate reductase respiratory complex transmembrane subunits"/>
    <property type="match status" value="1"/>
</dbReference>
<dbReference type="EMBL" id="SMAO01000001">
    <property type="protein sequence ID" value="TCT23801.1"/>
    <property type="molecule type" value="Genomic_DNA"/>
</dbReference>
<dbReference type="InterPro" id="IPR003510">
    <property type="entry name" value="Fumarate_red_C"/>
</dbReference>
<keyword evidence="4 5" id="KW-0472">Membrane</keyword>
<evidence type="ECO:0000256" key="5">
    <source>
        <dbReference type="SAM" id="Phobius"/>
    </source>
</evidence>
<gene>
    <name evidence="6" type="ORF">EDC35_101114</name>
</gene>